<dbReference type="AlphaFoldDB" id="A0A246KQH4"/>
<evidence type="ECO:0000313" key="2">
    <source>
        <dbReference type="Proteomes" id="UP000197904"/>
    </source>
</evidence>
<reference evidence="1 2" key="1">
    <citation type="submission" date="2017-06" db="EMBL/GenBank/DDBJ databases">
        <authorList>
            <person name="Kim H.J."/>
            <person name="Triplett B.A."/>
        </authorList>
    </citation>
    <scope>NUCLEOTIDE SEQUENCE [LARGE SCALE GENOMIC DNA]</scope>
    <source>
        <strain evidence="1 2">S18795</strain>
    </source>
</reference>
<proteinExistence type="predicted"/>
<comment type="caution">
    <text evidence="1">The sequence shown here is derived from an EMBL/GenBank/DDBJ whole genome shotgun (WGS) entry which is preliminary data.</text>
</comment>
<accession>A0A246KQH4</accession>
<dbReference type="RefSeq" id="WP_088476406.1">
    <property type="nucleotide sequence ID" value="NZ_NIXP01000157.1"/>
</dbReference>
<name>A0A246KQH4_9GAMM</name>
<dbReference type="Proteomes" id="UP000197904">
    <property type="component" value="Unassembled WGS sequence"/>
</dbReference>
<gene>
    <name evidence="1" type="ORF">CEE55_22365</name>
</gene>
<dbReference type="EMBL" id="NIXP01000157">
    <property type="protein sequence ID" value="OWR25630.1"/>
    <property type="molecule type" value="Genomic_DNA"/>
</dbReference>
<organism evidence="1 2">
    <name type="scientific">Stenotrophomonas pavanii</name>
    <dbReference type="NCBI Taxonomy" id="487698"/>
    <lineage>
        <taxon>Bacteria</taxon>
        <taxon>Pseudomonadati</taxon>
        <taxon>Pseudomonadota</taxon>
        <taxon>Gammaproteobacteria</taxon>
        <taxon>Lysobacterales</taxon>
        <taxon>Lysobacteraceae</taxon>
        <taxon>Stenotrophomonas</taxon>
    </lineage>
</organism>
<sequence length="67" mass="7263">MNKTFEVELIKLTRDGEDRAVVQIKYENAGVWFSISNGLLSHMTTLLPSEAVTIGEQLIAAGKAGEA</sequence>
<protein>
    <submittedName>
        <fullName evidence="1">Uncharacterized protein</fullName>
    </submittedName>
</protein>
<evidence type="ECO:0000313" key="1">
    <source>
        <dbReference type="EMBL" id="OWR25630.1"/>
    </source>
</evidence>